<feature type="transmembrane region" description="Helical" evidence="2">
    <location>
        <begin position="12"/>
        <end position="31"/>
    </location>
</feature>
<feature type="region of interest" description="Disordered" evidence="1">
    <location>
        <begin position="39"/>
        <end position="61"/>
    </location>
</feature>
<evidence type="ECO:0000313" key="4">
    <source>
        <dbReference type="WBParaSite" id="nRc.2.0.1.t24711-RA"/>
    </source>
</evidence>
<proteinExistence type="predicted"/>
<accession>A0A915JDZ8</accession>
<organism evidence="3 4">
    <name type="scientific">Romanomermis culicivorax</name>
    <name type="common">Nematode worm</name>
    <dbReference type="NCBI Taxonomy" id="13658"/>
    <lineage>
        <taxon>Eukaryota</taxon>
        <taxon>Metazoa</taxon>
        <taxon>Ecdysozoa</taxon>
        <taxon>Nematoda</taxon>
        <taxon>Enoplea</taxon>
        <taxon>Dorylaimia</taxon>
        <taxon>Mermithida</taxon>
        <taxon>Mermithoidea</taxon>
        <taxon>Mermithidae</taxon>
        <taxon>Romanomermis</taxon>
    </lineage>
</organism>
<keyword evidence="2" id="KW-0812">Transmembrane</keyword>
<feature type="region of interest" description="Disordered" evidence="1">
    <location>
        <begin position="154"/>
        <end position="179"/>
    </location>
</feature>
<evidence type="ECO:0000256" key="2">
    <source>
        <dbReference type="SAM" id="Phobius"/>
    </source>
</evidence>
<sequence>MVPHSNYSSSIILWTVLFLAVSLPIGCYMSFEEDDSDEDSMFSGGKLESEPEKSASSISRRNSEVRYEPLGVRGTPTRSSSIPNGILICVAILLVSTLLVGAFLFYFVCIKEDEEVDEILDQLPVTDQPIDFWSQEGASLQQKQPTVEQFEVETSVDFGTSRSSSRSTLSDHDGKINSN</sequence>
<feature type="transmembrane region" description="Helical" evidence="2">
    <location>
        <begin position="85"/>
        <end position="108"/>
    </location>
</feature>
<name>A0A915JDZ8_ROMCU</name>
<feature type="compositionally biased region" description="Basic and acidic residues" evidence="1">
    <location>
        <begin position="169"/>
        <end position="179"/>
    </location>
</feature>
<keyword evidence="3" id="KW-1185">Reference proteome</keyword>
<keyword evidence="2" id="KW-0472">Membrane</keyword>
<dbReference type="Proteomes" id="UP000887565">
    <property type="component" value="Unplaced"/>
</dbReference>
<keyword evidence="2" id="KW-1133">Transmembrane helix</keyword>
<protein>
    <submittedName>
        <fullName evidence="4">Uncharacterized protein</fullName>
    </submittedName>
</protein>
<evidence type="ECO:0000256" key="1">
    <source>
        <dbReference type="SAM" id="MobiDB-lite"/>
    </source>
</evidence>
<reference evidence="4" key="1">
    <citation type="submission" date="2022-11" db="UniProtKB">
        <authorList>
            <consortium name="WormBaseParasite"/>
        </authorList>
    </citation>
    <scope>IDENTIFICATION</scope>
</reference>
<dbReference type="AlphaFoldDB" id="A0A915JDZ8"/>
<evidence type="ECO:0000313" key="3">
    <source>
        <dbReference type="Proteomes" id="UP000887565"/>
    </source>
</evidence>
<dbReference type="WBParaSite" id="nRc.2.0.1.t24711-RA">
    <property type="protein sequence ID" value="nRc.2.0.1.t24711-RA"/>
    <property type="gene ID" value="nRc.2.0.1.g24711"/>
</dbReference>